<name>A0A1M6QNH3_9BACT</name>
<dbReference type="STRING" id="1123071.SAMN02745181_3454"/>
<accession>A0A1M6QNH3</accession>
<dbReference type="InParanoid" id="A0A1M6QNH3"/>
<evidence type="ECO:0008006" key="3">
    <source>
        <dbReference type="Google" id="ProtNLM"/>
    </source>
</evidence>
<keyword evidence="2" id="KW-1185">Reference proteome</keyword>
<dbReference type="AlphaFoldDB" id="A0A1M6QNH3"/>
<protein>
    <recommendedName>
        <fullName evidence="3">Lipoprotein</fullName>
    </recommendedName>
</protein>
<dbReference type="PROSITE" id="PS51257">
    <property type="entry name" value="PROKAR_LIPOPROTEIN"/>
    <property type="match status" value="1"/>
</dbReference>
<sequence length="164" mass="18269">MLKTPIVLLAASALLSSCGSDITPEEEASVQTAVEFAKEKTEHTSPTQTLEQARNIKVLPVQRERLVDVFHLKNVPSKRSLTSSQEGVVDHTEAWLLPNGLTLRAYNYKVLTKQQYFNTLSLINNDQASSPEQPFFRFFDIKDSSGKTIYASLEQKDVSPGSKP</sequence>
<evidence type="ECO:0000313" key="1">
    <source>
        <dbReference type="EMBL" id="SHK21794.1"/>
    </source>
</evidence>
<dbReference type="EMBL" id="FQYR01000006">
    <property type="protein sequence ID" value="SHK21794.1"/>
    <property type="molecule type" value="Genomic_DNA"/>
</dbReference>
<organism evidence="1 2">
    <name type="scientific">Rubritalea squalenifaciens DSM 18772</name>
    <dbReference type="NCBI Taxonomy" id="1123071"/>
    <lineage>
        <taxon>Bacteria</taxon>
        <taxon>Pseudomonadati</taxon>
        <taxon>Verrucomicrobiota</taxon>
        <taxon>Verrucomicrobiia</taxon>
        <taxon>Verrucomicrobiales</taxon>
        <taxon>Rubritaleaceae</taxon>
        <taxon>Rubritalea</taxon>
    </lineage>
</organism>
<reference evidence="1 2" key="1">
    <citation type="submission" date="2016-11" db="EMBL/GenBank/DDBJ databases">
        <authorList>
            <person name="Jaros S."/>
            <person name="Januszkiewicz K."/>
            <person name="Wedrychowicz H."/>
        </authorList>
    </citation>
    <scope>NUCLEOTIDE SEQUENCE [LARGE SCALE GENOMIC DNA]</scope>
    <source>
        <strain evidence="1 2">DSM 18772</strain>
    </source>
</reference>
<dbReference type="Proteomes" id="UP000184510">
    <property type="component" value="Unassembled WGS sequence"/>
</dbReference>
<dbReference type="RefSeq" id="WP_143185008.1">
    <property type="nucleotide sequence ID" value="NZ_FQYR01000006.1"/>
</dbReference>
<gene>
    <name evidence="1" type="ORF">SAMN02745181_3454</name>
</gene>
<evidence type="ECO:0000313" key="2">
    <source>
        <dbReference type="Proteomes" id="UP000184510"/>
    </source>
</evidence>
<proteinExistence type="predicted"/>